<dbReference type="SUPFAM" id="SSF55781">
    <property type="entry name" value="GAF domain-like"/>
    <property type="match status" value="1"/>
</dbReference>
<dbReference type="PANTHER" id="PTHR43102">
    <property type="entry name" value="SLR1143 PROTEIN"/>
    <property type="match status" value="1"/>
</dbReference>
<dbReference type="GO" id="GO:0008270">
    <property type="term" value="F:zinc ion binding"/>
    <property type="evidence" value="ECO:0007669"/>
    <property type="project" value="UniProtKB-KW"/>
</dbReference>
<dbReference type="Proteomes" id="UP001259832">
    <property type="component" value="Unassembled WGS sequence"/>
</dbReference>
<evidence type="ECO:0000256" key="2">
    <source>
        <dbReference type="ARBA" id="ARBA00022771"/>
    </source>
</evidence>
<keyword evidence="8" id="KW-1185">Reference proteome</keyword>
<feature type="compositionally biased region" description="Polar residues" evidence="5">
    <location>
        <begin position="13"/>
        <end position="22"/>
    </location>
</feature>
<organism evidence="7 8">
    <name type="scientific">Phytophthora citrophthora</name>
    <dbReference type="NCBI Taxonomy" id="4793"/>
    <lineage>
        <taxon>Eukaryota</taxon>
        <taxon>Sar</taxon>
        <taxon>Stramenopiles</taxon>
        <taxon>Oomycota</taxon>
        <taxon>Peronosporomycetes</taxon>
        <taxon>Peronosporales</taxon>
        <taxon>Peronosporaceae</taxon>
        <taxon>Phytophthora</taxon>
    </lineage>
</organism>
<dbReference type="SMART" id="SM00064">
    <property type="entry name" value="FYVE"/>
    <property type="match status" value="1"/>
</dbReference>
<dbReference type="PROSITE" id="PS50178">
    <property type="entry name" value="ZF_FYVE"/>
    <property type="match status" value="1"/>
</dbReference>
<protein>
    <recommendedName>
        <fullName evidence="6">FYVE-type domain-containing protein</fullName>
    </recommendedName>
</protein>
<dbReference type="PANTHER" id="PTHR43102:SF2">
    <property type="entry name" value="GAF DOMAIN-CONTAINING PROTEIN"/>
    <property type="match status" value="1"/>
</dbReference>
<feature type="compositionally biased region" description="Low complexity" evidence="5">
    <location>
        <begin position="38"/>
        <end position="53"/>
    </location>
</feature>
<keyword evidence="3" id="KW-0862">Zinc</keyword>
<comment type="caution">
    <text evidence="7">The sequence shown here is derived from an EMBL/GenBank/DDBJ whole genome shotgun (WGS) entry which is preliminary data.</text>
</comment>
<evidence type="ECO:0000256" key="4">
    <source>
        <dbReference type="PROSITE-ProRule" id="PRU00091"/>
    </source>
</evidence>
<keyword evidence="1" id="KW-0479">Metal-binding</keyword>
<evidence type="ECO:0000256" key="5">
    <source>
        <dbReference type="SAM" id="MobiDB-lite"/>
    </source>
</evidence>
<evidence type="ECO:0000256" key="3">
    <source>
        <dbReference type="ARBA" id="ARBA00022833"/>
    </source>
</evidence>
<sequence>MSSRYTDTPLLERTTSTGTNGSADAKPHRIRFRSKARSTTASLSSSIPSSTSSNGLVPKPRVHVNDDELCARAETVARAMDFRGLAGSNEPESRWVLKKSRGTFTTYGRRTDTTATATASRVKTRWTQQVLAAGEIRCHLQEVVHVLNTTSDFDHNAVMSGLYRKDFIYGAVVHVVPSDVVGDEPKLVELLTEEESTTTQVAVKTGTFVHSRMFAPNEQWCFLERAQHVRGVKPDPLESSGPAKLNSFTLTLSSLDDKELEAGKVNGHSRVNMLHGMNAGYLVEQIPGSKYVRVIFFGQFDGGVDKPGLASTSQMRARLQRLANGATRLPEVVRRRRFGAQTMADRAAFPAKNSYCICCTKSLHLLTRKHRCHLCGHYVCDRCWSVQEMETQNTRRITPVRVCTRCIEFVENGDYSAVKPSSLGNLEVKRDPVDNPPATKTLAHLLRRELRASSGARKDSVRTVIQYLVNQEAEVEQAKTERQAKAETEARSIRLTSDSTEQEYLDVLDRGALNVPEVPLYKCILANAAKRNYPITMPKTAVNGSVPDAPMPLDEKERLDAIARSRIMELEDASELDMLCSLAASQLGCNISIVTVVTADQMTVLGSNKEDLRRVSLPREHSFCQHTVMTSKPLLVPHPEADVRFQNINGRTAFDVRFYCGFPIVNDDNTVIGSFCCMDQKTHEMTQSQYSAMKRLASAAGQVVRSKNRNRFE</sequence>
<dbReference type="SUPFAM" id="SSF57903">
    <property type="entry name" value="FYVE/PHD zinc finger"/>
    <property type="match status" value="1"/>
</dbReference>
<dbReference type="Pfam" id="PF01590">
    <property type="entry name" value="GAF"/>
    <property type="match status" value="1"/>
</dbReference>
<keyword evidence="2 4" id="KW-0863">Zinc-finger</keyword>
<dbReference type="CDD" id="cd00065">
    <property type="entry name" value="FYVE_like_SF"/>
    <property type="match status" value="1"/>
</dbReference>
<dbReference type="InterPro" id="IPR003018">
    <property type="entry name" value="GAF"/>
</dbReference>
<dbReference type="Gene3D" id="3.30.450.40">
    <property type="match status" value="1"/>
</dbReference>
<feature type="region of interest" description="Disordered" evidence="5">
    <location>
        <begin position="1"/>
        <end position="61"/>
    </location>
</feature>
<dbReference type="EMBL" id="JASMQC010000010">
    <property type="protein sequence ID" value="KAK1942105.1"/>
    <property type="molecule type" value="Genomic_DNA"/>
</dbReference>
<dbReference type="InterPro" id="IPR029016">
    <property type="entry name" value="GAF-like_dom_sf"/>
</dbReference>
<name>A0AAD9GPA3_9STRA</name>
<dbReference type="Gene3D" id="3.30.40.10">
    <property type="entry name" value="Zinc/RING finger domain, C3HC4 (zinc finger)"/>
    <property type="match status" value="1"/>
</dbReference>
<reference evidence="7" key="1">
    <citation type="submission" date="2023-08" db="EMBL/GenBank/DDBJ databases">
        <title>Reference Genome Resource for the Citrus Pathogen Phytophthora citrophthora.</title>
        <authorList>
            <person name="Moller H."/>
            <person name="Coetzee B."/>
            <person name="Rose L.J."/>
            <person name="Van Niekerk J.M."/>
        </authorList>
    </citation>
    <scope>NUCLEOTIDE SEQUENCE</scope>
    <source>
        <strain evidence="7">STE-U-9442</strain>
    </source>
</reference>
<proteinExistence type="predicted"/>
<dbReference type="InterPro" id="IPR017455">
    <property type="entry name" value="Znf_FYVE-rel"/>
</dbReference>
<gene>
    <name evidence="7" type="ORF">P3T76_006427</name>
</gene>
<dbReference type="Pfam" id="PF01363">
    <property type="entry name" value="FYVE"/>
    <property type="match status" value="1"/>
</dbReference>
<evidence type="ECO:0000256" key="1">
    <source>
        <dbReference type="ARBA" id="ARBA00022723"/>
    </source>
</evidence>
<dbReference type="InterPro" id="IPR013083">
    <property type="entry name" value="Znf_RING/FYVE/PHD"/>
</dbReference>
<dbReference type="InterPro" id="IPR011011">
    <property type="entry name" value="Znf_FYVE_PHD"/>
</dbReference>
<evidence type="ECO:0000259" key="6">
    <source>
        <dbReference type="PROSITE" id="PS50178"/>
    </source>
</evidence>
<feature type="domain" description="FYVE-type" evidence="6">
    <location>
        <begin position="350"/>
        <end position="411"/>
    </location>
</feature>
<dbReference type="InterPro" id="IPR000306">
    <property type="entry name" value="Znf_FYVE"/>
</dbReference>
<dbReference type="AlphaFoldDB" id="A0AAD9GPA3"/>
<accession>A0AAD9GPA3</accession>
<evidence type="ECO:0000313" key="8">
    <source>
        <dbReference type="Proteomes" id="UP001259832"/>
    </source>
</evidence>
<evidence type="ECO:0000313" key="7">
    <source>
        <dbReference type="EMBL" id="KAK1942105.1"/>
    </source>
</evidence>